<dbReference type="EMBL" id="CAMKVN010015918">
    <property type="protein sequence ID" value="CAI2197241.1"/>
    <property type="molecule type" value="Genomic_DNA"/>
</dbReference>
<feature type="coiled-coil region" evidence="1">
    <location>
        <begin position="238"/>
        <end position="279"/>
    </location>
</feature>
<evidence type="ECO:0000313" key="2">
    <source>
        <dbReference type="EMBL" id="CAI2197241.1"/>
    </source>
</evidence>
<dbReference type="Proteomes" id="UP001153678">
    <property type="component" value="Unassembled WGS sequence"/>
</dbReference>
<keyword evidence="3" id="KW-1185">Reference proteome</keyword>
<dbReference type="AlphaFoldDB" id="A0A9W4T8F8"/>
<reference evidence="2" key="1">
    <citation type="submission" date="2022-08" db="EMBL/GenBank/DDBJ databases">
        <authorList>
            <person name="Kallberg Y."/>
            <person name="Tangrot J."/>
            <person name="Rosling A."/>
        </authorList>
    </citation>
    <scope>NUCLEOTIDE SEQUENCE</scope>
    <source>
        <strain evidence="2">Wild A</strain>
    </source>
</reference>
<protein>
    <submittedName>
        <fullName evidence="2">15872_t:CDS:1</fullName>
    </submittedName>
</protein>
<name>A0A9W4T8F8_9GLOM</name>
<evidence type="ECO:0000256" key="1">
    <source>
        <dbReference type="SAM" id="Coils"/>
    </source>
</evidence>
<evidence type="ECO:0000313" key="3">
    <source>
        <dbReference type="Proteomes" id="UP001153678"/>
    </source>
</evidence>
<proteinExistence type="predicted"/>
<gene>
    <name evidence="2" type="ORF">FWILDA_LOCUS17978</name>
</gene>
<sequence length="311" mass="36075">MYLSVLRDIGADKLKKVIEASGSSIKDELKTDIERITKYISDIEYKIGEKLTIKEMNDYIFGDENKAIEYENKRAIHSLNTLNEKPSEKKKFPDYTIIFKFMKEVFPLKSGTTTYELEDKSYLNDPNDDNFLKPTGYSFNPRKGSLTDKENAILDDQDEITGSEAVYLRENEYIKYCRTMQQLFLAMKISSDIHDYDEHLMNICKEVSQGRIVFPDRNTGKWEDYASTKLFKTSSSDLRTAQHRVDSLTTKVNDLEIDITSLTMENKDLEAEKKLLEGETEQMLGYLDTIKTEMNDDTAFETEFKTKKEAI</sequence>
<comment type="caution">
    <text evidence="2">The sequence shown here is derived from an EMBL/GenBank/DDBJ whole genome shotgun (WGS) entry which is preliminary data.</text>
</comment>
<keyword evidence="1" id="KW-0175">Coiled coil</keyword>
<feature type="non-terminal residue" evidence="2">
    <location>
        <position position="1"/>
    </location>
</feature>
<organism evidence="2 3">
    <name type="scientific">Funneliformis geosporum</name>
    <dbReference type="NCBI Taxonomy" id="1117311"/>
    <lineage>
        <taxon>Eukaryota</taxon>
        <taxon>Fungi</taxon>
        <taxon>Fungi incertae sedis</taxon>
        <taxon>Mucoromycota</taxon>
        <taxon>Glomeromycotina</taxon>
        <taxon>Glomeromycetes</taxon>
        <taxon>Glomerales</taxon>
        <taxon>Glomeraceae</taxon>
        <taxon>Funneliformis</taxon>
    </lineage>
</organism>
<accession>A0A9W4T8F8</accession>